<organism evidence="1 2">
    <name type="scientific">Oxalobacter paraformigenes</name>
    <dbReference type="NCBI Taxonomy" id="556268"/>
    <lineage>
        <taxon>Bacteria</taxon>
        <taxon>Pseudomonadati</taxon>
        <taxon>Pseudomonadota</taxon>
        <taxon>Betaproteobacteria</taxon>
        <taxon>Burkholderiales</taxon>
        <taxon>Oxalobacteraceae</taxon>
        <taxon>Oxalobacter</taxon>
    </lineage>
</organism>
<accession>C3X278</accession>
<dbReference type="PANTHER" id="PTHR11264:SF8">
    <property type="entry name" value="URACIL-DNA GLYCOSYLASE-LIKE DOMAIN-CONTAINING PROTEIN"/>
    <property type="match status" value="1"/>
</dbReference>
<dbReference type="InterPro" id="IPR036895">
    <property type="entry name" value="Uracil-DNA_glycosylase-like_sf"/>
</dbReference>
<dbReference type="GO" id="GO:0004844">
    <property type="term" value="F:uracil DNA N-glycosylase activity"/>
    <property type="evidence" value="ECO:0007669"/>
    <property type="project" value="InterPro"/>
</dbReference>
<evidence type="ECO:0000313" key="1">
    <source>
        <dbReference type="EMBL" id="EEO27314.2"/>
    </source>
</evidence>
<dbReference type="InterPro" id="IPR002043">
    <property type="entry name" value="UDG_fam1"/>
</dbReference>
<keyword evidence="2" id="KW-1185">Reference proteome</keyword>
<comment type="caution">
    <text evidence="1">The sequence shown here is derived from an EMBL/GenBank/DDBJ whole genome shotgun (WGS) entry which is preliminary data.</text>
</comment>
<proteinExistence type="predicted"/>
<dbReference type="eggNOG" id="COG0692">
    <property type="taxonomic scope" value="Bacteria"/>
</dbReference>
<dbReference type="GO" id="GO:0097510">
    <property type="term" value="P:base-excision repair, AP site formation via deaminated base removal"/>
    <property type="evidence" value="ECO:0007669"/>
    <property type="project" value="TreeGrafter"/>
</dbReference>
<dbReference type="PANTHER" id="PTHR11264">
    <property type="entry name" value="URACIL-DNA GLYCOSYLASE"/>
    <property type="match status" value="1"/>
</dbReference>
<reference evidence="1" key="1">
    <citation type="submission" date="2011-10" db="EMBL/GenBank/DDBJ databases">
        <title>The Genome Sequence of Oxalobacter formigenes HOxBLS.</title>
        <authorList>
            <consortium name="The Broad Institute Genome Sequencing Platform"/>
            <person name="Earl A."/>
            <person name="Ward D."/>
            <person name="Feldgarden M."/>
            <person name="Gevers D."/>
            <person name="Allison M.J."/>
            <person name="Humphrey S."/>
            <person name="Young S.K."/>
            <person name="Zeng Q."/>
            <person name="Gargeya S."/>
            <person name="Fitzgerald M."/>
            <person name="Haas B."/>
            <person name="Abouelleil A."/>
            <person name="Alvarado L."/>
            <person name="Arachchi H.M."/>
            <person name="Berlin A."/>
            <person name="Brown A."/>
            <person name="Chapman S.B."/>
            <person name="Chen Z."/>
            <person name="Dunbar C."/>
            <person name="Freedman E."/>
            <person name="Gearin G."/>
            <person name="Goldberg J."/>
            <person name="Griggs A."/>
            <person name="Gujja S."/>
            <person name="Heiman D."/>
            <person name="Howarth C."/>
            <person name="Larson L."/>
            <person name="Lui A."/>
            <person name="MacDonald P.J.P."/>
            <person name="Montmayeur A."/>
            <person name="Murphy C."/>
            <person name="Neiman D."/>
            <person name="Pearson M."/>
            <person name="Priest M."/>
            <person name="Roberts A."/>
            <person name="Saif S."/>
            <person name="Shea T."/>
            <person name="Shenoy N."/>
            <person name="Sisk P."/>
            <person name="Stolte C."/>
            <person name="Sykes S."/>
            <person name="Wortman J."/>
            <person name="Nusbaum C."/>
            <person name="Birren B."/>
        </authorList>
    </citation>
    <scope>NUCLEOTIDE SEQUENCE [LARGE SCALE GENOMIC DNA]</scope>
    <source>
        <strain evidence="1">HOxBLS</strain>
    </source>
</reference>
<dbReference type="SUPFAM" id="SSF52141">
    <property type="entry name" value="Uracil-DNA glycosylase-like"/>
    <property type="match status" value="1"/>
</dbReference>
<gene>
    <name evidence="1" type="ORF">OFAG_00467</name>
</gene>
<evidence type="ECO:0008006" key="3">
    <source>
        <dbReference type="Google" id="ProtNLM"/>
    </source>
</evidence>
<dbReference type="AlphaFoldDB" id="C3X278"/>
<name>C3X278_9BURK</name>
<protein>
    <recommendedName>
        <fullName evidence="3">Uracil-DNA glycosylase</fullName>
    </recommendedName>
</protein>
<dbReference type="Gene3D" id="3.40.470.10">
    <property type="entry name" value="Uracil-DNA glycosylase-like domain"/>
    <property type="match status" value="1"/>
</dbReference>
<dbReference type="HOGENOM" id="CLU_1064928_0_0_4"/>
<evidence type="ECO:0000313" key="2">
    <source>
        <dbReference type="Proteomes" id="UP000003973"/>
    </source>
</evidence>
<dbReference type="EMBL" id="ACDP02000027">
    <property type="protein sequence ID" value="EEO27314.2"/>
    <property type="molecule type" value="Genomic_DNA"/>
</dbReference>
<sequence>MKMNDYPDMIENALKKAHPGWVPVLWEGLSALERQTPGYFKRLAQDDFLPTQGRLFAAFSQPFNAVRYVLVGEGPYPRAESASGYCFMDAAVRELWSETGLSKPVNRATSLRNFIKMLLVADGKISPDNTGSDVMKAIAHQALNAGSPFIQTLAEMQETMLGKGFLLLNASLVYRSYVPAARETKAWQPFLYTVLEALARRRDRSEKPVLILWGKMAEKLMALPFAESFDCIVSEHPYNLSFIQNRDMQALFRPLGLLYRQTGD</sequence>
<dbReference type="Proteomes" id="UP000003973">
    <property type="component" value="Unassembled WGS sequence"/>
</dbReference>